<dbReference type="InterPro" id="IPR001739">
    <property type="entry name" value="Methyl_CpG_DNA-bd"/>
</dbReference>
<reference evidence="8 9" key="1">
    <citation type="journal article" date="2014" name="Nat. Commun.">
        <title>Klebsormidium flaccidum genome reveals primary factors for plant terrestrial adaptation.</title>
        <authorList>
            <person name="Hori K."/>
            <person name="Maruyama F."/>
            <person name="Fujisawa T."/>
            <person name="Togashi T."/>
            <person name="Yamamoto N."/>
            <person name="Seo M."/>
            <person name="Sato S."/>
            <person name="Yamada T."/>
            <person name="Mori H."/>
            <person name="Tajima N."/>
            <person name="Moriyama T."/>
            <person name="Ikeuchi M."/>
            <person name="Watanabe M."/>
            <person name="Wada H."/>
            <person name="Kobayashi K."/>
            <person name="Saito M."/>
            <person name="Masuda T."/>
            <person name="Sasaki-Sekimoto Y."/>
            <person name="Mashiguchi K."/>
            <person name="Awai K."/>
            <person name="Shimojima M."/>
            <person name="Masuda S."/>
            <person name="Iwai M."/>
            <person name="Nobusawa T."/>
            <person name="Narise T."/>
            <person name="Kondo S."/>
            <person name="Saito H."/>
            <person name="Sato R."/>
            <person name="Murakawa M."/>
            <person name="Ihara Y."/>
            <person name="Oshima-Yamada Y."/>
            <person name="Ohtaka K."/>
            <person name="Satoh M."/>
            <person name="Sonobe K."/>
            <person name="Ishii M."/>
            <person name="Ohtani R."/>
            <person name="Kanamori-Sato M."/>
            <person name="Honoki R."/>
            <person name="Miyazaki D."/>
            <person name="Mochizuki H."/>
            <person name="Umetsu J."/>
            <person name="Higashi K."/>
            <person name="Shibata D."/>
            <person name="Kamiya Y."/>
            <person name="Sato N."/>
            <person name="Nakamura Y."/>
            <person name="Tabata S."/>
            <person name="Ida S."/>
            <person name="Kurokawa K."/>
            <person name="Ohta H."/>
        </authorList>
    </citation>
    <scope>NUCLEOTIDE SEQUENCE [LARGE SCALE GENOMIC DNA]</scope>
    <source>
        <strain evidence="8 9">NIES-2285</strain>
    </source>
</reference>
<keyword evidence="9" id="KW-1185">Reference proteome</keyword>
<dbReference type="GO" id="GO:0003677">
    <property type="term" value="F:DNA binding"/>
    <property type="evidence" value="ECO:0007669"/>
    <property type="project" value="UniProtKB-KW"/>
</dbReference>
<feature type="chain" id="PRO_5012847166" description="MBD domain-containing protein" evidence="6">
    <location>
        <begin position="23"/>
        <end position="77"/>
    </location>
</feature>
<evidence type="ECO:0000259" key="7">
    <source>
        <dbReference type="Pfam" id="PF01429"/>
    </source>
</evidence>
<sequence length="77" mass="8512">AEGGRHGRWAIFFVCFGPSKLSLLHLTRNFAGRSGRTSDSYYVSPQGRKFRSLVTVHEYMKGVGEREGGHLADKGSP</sequence>
<organism evidence="8 9">
    <name type="scientific">Klebsormidium nitens</name>
    <name type="common">Green alga</name>
    <name type="synonym">Ulothrix nitens</name>
    <dbReference type="NCBI Taxonomy" id="105231"/>
    <lineage>
        <taxon>Eukaryota</taxon>
        <taxon>Viridiplantae</taxon>
        <taxon>Streptophyta</taxon>
        <taxon>Klebsormidiophyceae</taxon>
        <taxon>Klebsormidiales</taxon>
        <taxon>Klebsormidiaceae</taxon>
        <taxon>Klebsormidium</taxon>
    </lineage>
</organism>
<keyword evidence="3" id="KW-0238">DNA-binding</keyword>
<feature type="domain" description="MBD" evidence="7">
    <location>
        <begin position="31"/>
        <end position="61"/>
    </location>
</feature>
<feature type="signal peptide" evidence="6">
    <location>
        <begin position="1"/>
        <end position="22"/>
    </location>
</feature>
<dbReference type="EMBL" id="DF237190">
    <property type="protein sequence ID" value="GAQ85564.1"/>
    <property type="molecule type" value="Genomic_DNA"/>
</dbReference>
<feature type="non-terminal residue" evidence="8">
    <location>
        <position position="1"/>
    </location>
</feature>
<dbReference type="AlphaFoldDB" id="A0A1Y1I3Q3"/>
<proteinExistence type="predicted"/>
<evidence type="ECO:0000256" key="4">
    <source>
        <dbReference type="ARBA" id="ARBA00023163"/>
    </source>
</evidence>
<evidence type="ECO:0000313" key="9">
    <source>
        <dbReference type="Proteomes" id="UP000054558"/>
    </source>
</evidence>
<evidence type="ECO:0000313" key="8">
    <source>
        <dbReference type="EMBL" id="GAQ85564.1"/>
    </source>
</evidence>
<evidence type="ECO:0000256" key="6">
    <source>
        <dbReference type="SAM" id="SignalP"/>
    </source>
</evidence>
<evidence type="ECO:0000256" key="3">
    <source>
        <dbReference type="ARBA" id="ARBA00023125"/>
    </source>
</evidence>
<comment type="subcellular location">
    <subcellularLocation>
        <location evidence="1">Nucleus</location>
    </subcellularLocation>
</comment>
<evidence type="ECO:0000256" key="1">
    <source>
        <dbReference type="ARBA" id="ARBA00004123"/>
    </source>
</evidence>
<dbReference type="GO" id="GO:0005634">
    <property type="term" value="C:nucleus"/>
    <property type="evidence" value="ECO:0007669"/>
    <property type="project" value="UniProtKB-SubCell"/>
</dbReference>
<keyword evidence="5" id="KW-0539">Nucleus</keyword>
<keyword evidence="6" id="KW-0732">Signal</keyword>
<protein>
    <recommendedName>
        <fullName evidence="7">MBD domain-containing protein</fullName>
    </recommendedName>
</protein>
<keyword evidence="4" id="KW-0804">Transcription</keyword>
<evidence type="ECO:0000256" key="2">
    <source>
        <dbReference type="ARBA" id="ARBA00023015"/>
    </source>
</evidence>
<name>A0A1Y1I3Q3_KLENI</name>
<gene>
    <name evidence="8" type="ORF">KFL_002410150</name>
</gene>
<dbReference type="Proteomes" id="UP000054558">
    <property type="component" value="Unassembled WGS sequence"/>
</dbReference>
<dbReference type="Gene3D" id="3.30.890.10">
    <property type="entry name" value="Methyl-cpg-binding Protein 2, Chain A"/>
    <property type="match status" value="1"/>
</dbReference>
<accession>A0A1Y1I3Q3</accession>
<evidence type="ECO:0000256" key="5">
    <source>
        <dbReference type="ARBA" id="ARBA00023242"/>
    </source>
</evidence>
<keyword evidence="2" id="KW-0805">Transcription regulation</keyword>
<dbReference type="InterPro" id="IPR016177">
    <property type="entry name" value="DNA-bd_dom_sf"/>
</dbReference>
<dbReference type="SUPFAM" id="SSF54171">
    <property type="entry name" value="DNA-binding domain"/>
    <property type="match status" value="1"/>
</dbReference>
<dbReference type="Pfam" id="PF01429">
    <property type="entry name" value="MBD"/>
    <property type="match status" value="1"/>
</dbReference>